<keyword evidence="1" id="KW-0812">Transmembrane</keyword>
<name>A9AUF4_HERA2</name>
<evidence type="ECO:0000313" key="2">
    <source>
        <dbReference type="EMBL" id="ABX03073.1"/>
    </source>
</evidence>
<dbReference type="STRING" id="316274.Haur_0422"/>
<dbReference type="KEGG" id="hau:Haur_0422"/>
<organism evidence="2 3">
    <name type="scientific">Herpetosiphon aurantiacus (strain ATCC 23779 / DSM 785 / 114-95)</name>
    <dbReference type="NCBI Taxonomy" id="316274"/>
    <lineage>
        <taxon>Bacteria</taxon>
        <taxon>Bacillati</taxon>
        <taxon>Chloroflexota</taxon>
        <taxon>Chloroflexia</taxon>
        <taxon>Herpetosiphonales</taxon>
        <taxon>Herpetosiphonaceae</taxon>
        <taxon>Herpetosiphon</taxon>
    </lineage>
</organism>
<sequence>MVATIWAKAMGLMFYDWFADRSAWLDGIRLTIGNLLVIWLSYVVFRSPDAIYTSFIGIILLDYLTMSWIIKQRAAKAINRDPIGQLQVIDHTPKMYESPTKIAVMINLFAIAAAILSSLLLFFVSVFVLS</sequence>
<keyword evidence="3" id="KW-1185">Reference proteome</keyword>
<keyword evidence="1" id="KW-1133">Transmembrane helix</keyword>
<keyword evidence="1" id="KW-0472">Membrane</keyword>
<dbReference type="Proteomes" id="UP000000787">
    <property type="component" value="Chromosome"/>
</dbReference>
<evidence type="ECO:0000313" key="3">
    <source>
        <dbReference type="Proteomes" id="UP000000787"/>
    </source>
</evidence>
<feature type="transmembrane region" description="Helical" evidence="1">
    <location>
        <begin position="104"/>
        <end position="129"/>
    </location>
</feature>
<proteinExistence type="predicted"/>
<dbReference type="EMBL" id="CP000875">
    <property type="protein sequence ID" value="ABX03073.1"/>
    <property type="molecule type" value="Genomic_DNA"/>
</dbReference>
<dbReference type="AlphaFoldDB" id="A9AUF4"/>
<dbReference type="InParanoid" id="A9AUF4"/>
<gene>
    <name evidence="2" type="ordered locus">Haur_0422</name>
</gene>
<evidence type="ECO:0000256" key="1">
    <source>
        <dbReference type="SAM" id="Phobius"/>
    </source>
</evidence>
<reference evidence="2 3" key="1">
    <citation type="journal article" date="2011" name="Stand. Genomic Sci.">
        <title>Complete genome sequence of the filamentous gliding predatory bacterium Herpetosiphon aurantiacus type strain (114-95(T)).</title>
        <authorList>
            <person name="Kiss H."/>
            <person name="Nett M."/>
            <person name="Domin N."/>
            <person name="Martin K."/>
            <person name="Maresca J.A."/>
            <person name="Copeland A."/>
            <person name="Lapidus A."/>
            <person name="Lucas S."/>
            <person name="Berry K.W."/>
            <person name="Glavina Del Rio T."/>
            <person name="Dalin E."/>
            <person name="Tice H."/>
            <person name="Pitluck S."/>
            <person name="Richardson P."/>
            <person name="Bruce D."/>
            <person name="Goodwin L."/>
            <person name="Han C."/>
            <person name="Detter J.C."/>
            <person name="Schmutz J."/>
            <person name="Brettin T."/>
            <person name="Land M."/>
            <person name="Hauser L."/>
            <person name="Kyrpides N.C."/>
            <person name="Ivanova N."/>
            <person name="Goker M."/>
            <person name="Woyke T."/>
            <person name="Klenk H.P."/>
            <person name="Bryant D.A."/>
        </authorList>
    </citation>
    <scope>NUCLEOTIDE SEQUENCE [LARGE SCALE GENOMIC DNA]</scope>
    <source>
        <strain evidence="3">ATCC 23779 / DSM 785 / 114-95</strain>
    </source>
</reference>
<feature type="transmembrane region" description="Helical" evidence="1">
    <location>
        <begin position="23"/>
        <end position="45"/>
    </location>
</feature>
<accession>A9AUF4</accession>
<dbReference type="BioCyc" id="HAUR316274:GHYA-428-MONOMER"/>
<feature type="transmembrane region" description="Helical" evidence="1">
    <location>
        <begin position="51"/>
        <end position="70"/>
    </location>
</feature>
<protein>
    <submittedName>
        <fullName evidence="2">Uncharacterized protein</fullName>
    </submittedName>
</protein>
<dbReference type="HOGENOM" id="CLU_1935151_0_0_0"/>